<dbReference type="AlphaFoldDB" id="A0A0B4G7I6"/>
<dbReference type="OrthoDB" id="1577640at2759"/>
<proteinExistence type="predicted"/>
<gene>
    <name evidence="1" type="ORF">MAN_06533</name>
</gene>
<reference evidence="1 2" key="1">
    <citation type="journal article" date="2014" name="Proc. Natl. Acad. Sci. U.S.A.">
        <title>Trajectory and genomic determinants of fungal-pathogen speciation and host adaptation.</title>
        <authorList>
            <person name="Hu X."/>
            <person name="Xiao G."/>
            <person name="Zheng P."/>
            <person name="Shang Y."/>
            <person name="Su Y."/>
            <person name="Zhang X."/>
            <person name="Liu X."/>
            <person name="Zhan S."/>
            <person name="St Leger R.J."/>
            <person name="Wang C."/>
        </authorList>
    </citation>
    <scope>NUCLEOTIDE SEQUENCE [LARGE SCALE GENOMIC DNA]</scope>
    <source>
        <strain evidence="1 2">ARSEF 549</strain>
    </source>
</reference>
<dbReference type="HOGENOM" id="CLU_2740575_0_0_1"/>
<dbReference type="VEuPathDB" id="FungiDB:MAN_06533"/>
<protein>
    <submittedName>
        <fullName evidence="1">Uncharacterized protein</fullName>
    </submittedName>
</protein>
<feature type="non-terminal residue" evidence="1">
    <location>
        <position position="1"/>
    </location>
</feature>
<dbReference type="Proteomes" id="UP000031186">
    <property type="component" value="Unassembled WGS sequence"/>
</dbReference>
<comment type="caution">
    <text evidence="1">The sequence shown here is derived from an EMBL/GenBank/DDBJ whole genome shotgun (WGS) entry which is preliminary data.</text>
</comment>
<keyword evidence="2" id="KW-1185">Reference proteome</keyword>
<name>A0A0B4G7I6_METAF</name>
<dbReference type="EMBL" id="AZNF01000008">
    <property type="protein sequence ID" value="KID64359.1"/>
    <property type="molecule type" value="Genomic_DNA"/>
</dbReference>
<accession>A0A0B4G7I6</accession>
<evidence type="ECO:0000313" key="1">
    <source>
        <dbReference type="EMBL" id="KID64359.1"/>
    </source>
</evidence>
<organism evidence="1 2">
    <name type="scientific">Metarhizium anisopliae (strain ARSEF 549)</name>
    <dbReference type="NCBI Taxonomy" id="3151832"/>
    <lineage>
        <taxon>Eukaryota</taxon>
        <taxon>Fungi</taxon>
        <taxon>Dikarya</taxon>
        <taxon>Ascomycota</taxon>
        <taxon>Pezizomycotina</taxon>
        <taxon>Sordariomycetes</taxon>
        <taxon>Hypocreomycetidae</taxon>
        <taxon>Hypocreales</taxon>
        <taxon>Clavicipitaceae</taxon>
        <taxon>Metarhizium</taxon>
    </lineage>
</organism>
<evidence type="ECO:0000313" key="2">
    <source>
        <dbReference type="Proteomes" id="UP000031186"/>
    </source>
</evidence>
<sequence length="71" mass="8331">MRFFTFGMVDIGHACCSNRYSEQFIFGDDSYNVFEDEKMVEFFDTLLEESEEELYARAATISSQPNVFVEF</sequence>